<reference evidence="1 2" key="1">
    <citation type="journal article" date="2024" name="Plant Biotechnol. J.">
        <title>Genome and CRISPR/Cas9 system of a widespread forest tree (Populus alba) in the world.</title>
        <authorList>
            <person name="Liu Y.J."/>
            <person name="Jiang P.F."/>
            <person name="Han X.M."/>
            <person name="Li X.Y."/>
            <person name="Wang H.M."/>
            <person name="Wang Y.J."/>
            <person name="Wang X.X."/>
            <person name="Zeng Q.Y."/>
        </authorList>
    </citation>
    <scope>NUCLEOTIDE SEQUENCE [LARGE SCALE GENOMIC DNA]</scope>
    <source>
        <strain evidence="2">cv. PAL-ZL1</strain>
    </source>
</reference>
<protein>
    <submittedName>
        <fullName evidence="1">Uncharacterized protein</fullName>
    </submittedName>
</protein>
<accession>A0ACC4CZV4</accession>
<name>A0ACC4CZV4_POPAL</name>
<comment type="caution">
    <text evidence="1">The sequence shown here is derived from an EMBL/GenBank/DDBJ whole genome shotgun (WGS) entry which is preliminary data.</text>
</comment>
<gene>
    <name evidence="1" type="ORF">D5086_001683</name>
</gene>
<evidence type="ECO:0000313" key="1">
    <source>
        <dbReference type="EMBL" id="KAL3610663.1"/>
    </source>
</evidence>
<dbReference type="Proteomes" id="UP000309997">
    <property type="component" value="Unassembled WGS sequence"/>
</dbReference>
<evidence type="ECO:0000313" key="2">
    <source>
        <dbReference type="Proteomes" id="UP000309997"/>
    </source>
</evidence>
<dbReference type="EMBL" id="RCHU02000001">
    <property type="protein sequence ID" value="KAL3610663.1"/>
    <property type="molecule type" value="Genomic_DNA"/>
</dbReference>
<organism evidence="1 2">
    <name type="scientific">Populus alba</name>
    <name type="common">White poplar</name>
    <dbReference type="NCBI Taxonomy" id="43335"/>
    <lineage>
        <taxon>Eukaryota</taxon>
        <taxon>Viridiplantae</taxon>
        <taxon>Streptophyta</taxon>
        <taxon>Embryophyta</taxon>
        <taxon>Tracheophyta</taxon>
        <taxon>Spermatophyta</taxon>
        <taxon>Magnoliopsida</taxon>
        <taxon>eudicotyledons</taxon>
        <taxon>Gunneridae</taxon>
        <taxon>Pentapetalae</taxon>
        <taxon>rosids</taxon>
        <taxon>fabids</taxon>
        <taxon>Malpighiales</taxon>
        <taxon>Salicaceae</taxon>
        <taxon>Saliceae</taxon>
        <taxon>Populus</taxon>
    </lineage>
</organism>
<keyword evidence="2" id="KW-1185">Reference proteome</keyword>
<sequence length="115" mass="13133">MQLLCWRTTASRAYVARKKSKVGIREIDWLLSVTDHIVELVPSQQKSKDGSNMEIMVTRQRNDIHMNIPALRKLDAMLLDIRGTSLKEVTTSTGHRLEKGWRKNAEDTNAIDDSV</sequence>
<proteinExistence type="predicted"/>